<organism evidence="2 3">
    <name type="scientific">Datura stramonium</name>
    <name type="common">Jimsonweed</name>
    <name type="synonym">Common thornapple</name>
    <dbReference type="NCBI Taxonomy" id="4076"/>
    <lineage>
        <taxon>Eukaryota</taxon>
        <taxon>Viridiplantae</taxon>
        <taxon>Streptophyta</taxon>
        <taxon>Embryophyta</taxon>
        <taxon>Tracheophyta</taxon>
        <taxon>Spermatophyta</taxon>
        <taxon>Magnoliopsida</taxon>
        <taxon>eudicotyledons</taxon>
        <taxon>Gunneridae</taxon>
        <taxon>Pentapetalae</taxon>
        <taxon>asterids</taxon>
        <taxon>lamiids</taxon>
        <taxon>Solanales</taxon>
        <taxon>Solanaceae</taxon>
        <taxon>Solanoideae</taxon>
        <taxon>Datureae</taxon>
        <taxon>Datura</taxon>
    </lineage>
</organism>
<feature type="coiled-coil region" evidence="1">
    <location>
        <begin position="87"/>
        <end position="114"/>
    </location>
</feature>
<comment type="caution">
    <text evidence="2">The sequence shown here is derived from an EMBL/GenBank/DDBJ whole genome shotgun (WGS) entry which is preliminary data.</text>
</comment>
<accession>A0ABS8VRP8</accession>
<gene>
    <name evidence="2" type="ORF">HAX54_040649</name>
</gene>
<dbReference type="EMBL" id="JACEIK010005772">
    <property type="protein sequence ID" value="MCE0482181.1"/>
    <property type="molecule type" value="Genomic_DNA"/>
</dbReference>
<keyword evidence="1" id="KW-0175">Coiled coil</keyword>
<sequence length="115" mass="13823">MIEDREKGRIVPGYLLWLHKPSLFGKNPEGSEKRKWDKELEIRAKVRQVHLEVENEFLARLNEQQIKNEARITQTWPEVERDYQSSLQVMEEYLRRVKQNYNQLEEELGAEVELA</sequence>
<protein>
    <submittedName>
        <fullName evidence="2">Uncharacterized protein</fullName>
    </submittedName>
</protein>
<reference evidence="2 3" key="1">
    <citation type="journal article" date="2021" name="BMC Genomics">
        <title>Datura genome reveals duplications of psychoactive alkaloid biosynthetic genes and high mutation rate following tissue culture.</title>
        <authorList>
            <person name="Rajewski A."/>
            <person name="Carter-House D."/>
            <person name="Stajich J."/>
            <person name="Litt A."/>
        </authorList>
    </citation>
    <scope>NUCLEOTIDE SEQUENCE [LARGE SCALE GENOMIC DNA]</scope>
    <source>
        <strain evidence="2">AR-01</strain>
    </source>
</reference>
<dbReference type="Proteomes" id="UP000823775">
    <property type="component" value="Unassembled WGS sequence"/>
</dbReference>
<proteinExistence type="predicted"/>
<evidence type="ECO:0000256" key="1">
    <source>
        <dbReference type="SAM" id="Coils"/>
    </source>
</evidence>
<keyword evidence="3" id="KW-1185">Reference proteome</keyword>
<evidence type="ECO:0000313" key="2">
    <source>
        <dbReference type="EMBL" id="MCE0482181.1"/>
    </source>
</evidence>
<evidence type="ECO:0000313" key="3">
    <source>
        <dbReference type="Proteomes" id="UP000823775"/>
    </source>
</evidence>
<name>A0ABS8VRP8_DATST</name>